<accession>A0ABV4ZQU7</accession>
<dbReference type="Proteomes" id="UP001577267">
    <property type="component" value="Unassembled WGS sequence"/>
</dbReference>
<proteinExistence type="predicted"/>
<dbReference type="EMBL" id="JBHGBT010000017">
    <property type="protein sequence ID" value="MFB4196354.1"/>
    <property type="molecule type" value="Genomic_DNA"/>
</dbReference>
<feature type="chain" id="PRO_5046554902" evidence="1">
    <location>
        <begin position="27"/>
        <end position="149"/>
    </location>
</feature>
<reference evidence="2 3" key="1">
    <citation type="submission" date="2024-09" db="EMBL/GenBank/DDBJ databases">
        <title>Draft genome sequence of multifaceted antimicrobials producing Streptomyces sp. strain FH1.</title>
        <authorList>
            <person name="Hassan F."/>
            <person name="Ali H."/>
            <person name="Hassan N."/>
            <person name="Nawaz A."/>
        </authorList>
    </citation>
    <scope>NUCLEOTIDE SEQUENCE [LARGE SCALE GENOMIC DNA]</scope>
    <source>
        <strain evidence="2 3">FH1</strain>
    </source>
</reference>
<feature type="signal peptide" evidence="1">
    <location>
        <begin position="1"/>
        <end position="26"/>
    </location>
</feature>
<evidence type="ECO:0000256" key="1">
    <source>
        <dbReference type="SAM" id="SignalP"/>
    </source>
</evidence>
<organism evidence="2 3">
    <name type="scientific">Streptomyces carpaticus</name>
    <dbReference type="NCBI Taxonomy" id="285558"/>
    <lineage>
        <taxon>Bacteria</taxon>
        <taxon>Bacillati</taxon>
        <taxon>Actinomycetota</taxon>
        <taxon>Actinomycetes</taxon>
        <taxon>Kitasatosporales</taxon>
        <taxon>Streptomycetaceae</taxon>
        <taxon>Streptomyces</taxon>
    </lineage>
</organism>
<keyword evidence="1" id="KW-0732">Signal</keyword>
<keyword evidence="3" id="KW-1185">Reference proteome</keyword>
<dbReference type="RefSeq" id="WP_375064218.1">
    <property type="nucleotide sequence ID" value="NZ_JBHGBT010000017.1"/>
</dbReference>
<comment type="caution">
    <text evidence="2">The sequence shown here is derived from an EMBL/GenBank/DDBJ whole genome shotgun (WGS) entry which is preliminary data.</text>
</comment>
<protein>
    <submittedName>
        <fullName evidence="2">Uncharacterized protein</fullName>
    </submittedName>
</protein>
<name>A0ABV4ZQU7_9ACTN</name>
<evidence type="ECO:0000313" key="2">
    <source>
        <dbReference type="EMBL" id="MFB4196354.1"/>
    </source>
</evidence>
<evidence type="ECO:0000313" key="3">
    <source>
        <dbReference type="Proteomes" id="UP001577267"/>
    </source>
</evidence>
<sequence>MRKGYTSAIVALAATGALITAPAASAAEAAPQGDFTIQWESYITGALTGFESRRWTVVGGSSTVNFTGCESTEYGSDLNSTHVGIWQDLTLRPDVRIGNDARLTACFNRGTSTFTRDISTGARAYFRIARINGDVSGSRLSVDKVVVNE</sequence>
<gene>
    <name evidence="2" type="ORF">ACE11A_18605</name>
</gene>